<reference evidence="2 3" key="1">
    <citation type="submission" date="2016-08" db="EMBL/GenBank/DDBJ databases">
        <authorList>
            <consortium name="Lentinula edodes genome sequencing consortium"/>
            <person name="Sakamoto Y."/>
            <person name="Nakade K."/>
            <person name="Sato S."/>
            <person name="Yoshida Y."/>
            <person name="Miyazaki K."/>
            <person name="Natsume S."/>
            <person name="Konno N."/>
        </authorList>
    </citation>
    <scope>NUCLEOTIDE SEQUENCE [LARGE SCALE GENOMIC DNA]</scope>
    <source>
        <strain evidence="2 3">NBRC 111202</strain>
    </source>
</reference>
<accession>A0A1Q3DVK5</accession>
<dbReference type="EMBL" id="BDGU01000007">
    <property type="protein sequence ID" value="GAV99027.1"/>
    <property type="molecule type" value="Genomic_DNA"/>
</dbReference>
<feature type="transmembrane region" description="Helical" evidence="1">
    <location>
        <begin position="97"/>
        <end position="118"/>
    </location>
</feature>
<proteinExistence type="predicted"/>
<sequence>MLDGLNRNMRALRFRKCSLPTKGTLSYPYAHHYLEIPAVDPIMQVFAAVFILLSLLPVAIYIGLCLFTLTLLLLLGLCVVVLVSIPIALALGFILSLILLTNLLLSIFVTFFLVVAYLSYKIVFAGYTDGIGSARLQILEPFHALFSRVQTMMIQNPPKNTAPAAGEGNVDISRSTSLDSTRSIELPCTSQLIRVVATLMQIREQAEHAPASCHGPAIC</sequence>
<keyword evidence="1" id="KW-0812">Transmembrane</keyword>
<keyword evidence="1" id="KW-0472">Membrane</keyword>
<feature type="transmembrane region" description="Helical" evidence="1">
    <location>
        <begin position="71"/>
        <end position="91"/>
    </location>
</feature>
<dbReference type="Proteomes" id="UP000188533">
    <property type="component" value="Unassembled WGS sequence"/>
</dbReference>
<keyword evidence="1" id="KW-1133">Transmembrane helix</keyword>
<reference evidence="2 3" key="2">
    <citation type="submission" date="2017-02" db="EMBL/GenBank/DDBJ databases">
        <title>A genome survey and senescence transcriptome analysis in Lentinula edodes.</title>
        <authorList>
            <person name="Sakamoto Y."/>
            <person name="Nakade K."/>
            <person name="Sato S."/>
            <person name="Yoshida Y."/>
            <person name="Miyazaki K."/>
            <person name="Natsume S."/>
            <person name="Konno N."/>
        </authorList>
    </citation>
    <scope>NUCLEOTIDE SEQUENCE [LARGE SCALE GENOMIC DNA]</scope>
    <source>
        <strain evidence="2 3">NBRC 111202</strain>
    </source>
</reference>
<evidence type="ECO:0000313" key="2">
    <source>
        <dbReference type="EMBL" id="GAV99027.1"/>
    </source>
</evidence>
<evidence type="ECO:0000313" key="3">
    <source>
        <dbReference type="Proteomes" id="UP000188533"/>
    </source>
</evidence>
<protein>
    <submittedName>
        <fullName evidence="2">Uncharacterized protein</fullName>
    </submittedName>
</protein>
<feature type="transmembrane region" description="Helical" evidence="1">
    <location>
        <begin position="42"/>
        <end position="64"/>
    </location>
</feature>
<dbReference type="AlphaFoldDB" id="A0A1Q3DVK5"/>
<evidence type="ECO:0000256" key="1">
    <source>
        <dbReference type="SAM" id="Phobius"/>
    </source>
</evidence>
<comment type="caution">
    <text evidence="2">The sequence shown here is derived from an EMBL/GenBank/DDBJ whole genome shotgun (WGS) entry which is preliminary data.</text>
</comment>
<organism evidence="2 3">
    <name type="scientific">Lentinula edodes</name>
    <name type="common">Shiitake mushroom</name>
    <name type="synonym">Lentinus edodes</name>
    <dbReference type="NCBI Taxonomy" id="5353"/>
    <lineage>
        <taxon>Eukaryota</taxon>
        <taxon>Fungi</taxon>
        <taxon>Dikarya</taxon>
        <taxon>Basidiomycota</taxon>
        <taxon>Agaricomycotina</taxon>
        <taxon>Agaricomycetes</taxon>
        <taxon>Agaricomycetidae</taxon>
        <taxon>Agaricales</taxon>
        <taxon>Marasmiineae</taxon>
        <taxon>Omphalotaceae</taxon>
        <taxon>Lentinula</taxon>
    </lineage>
</organism>
<gene>
    <name evidence="2" type="ORF">LENED_000455</name>
</gene>
<name>A0A1Q3DVK5_LENED</name>
<keyword evidence="3" id="KW-1185">Reference proteome</keyword>